<dbReference type="InterPro" id="IPR027417">
    <property type="entry name" value="P-loop_NTPase"/>
</dbReference>
<evidence type="ECO:0000256" key="3">
    <source>
        <dbReference type="ARBA" id="ARBA00023067"/>
    </source>
</evidence>
<keyword evidence="8" id="KW-0131">Cell cycle</keyword>
<evidence type="ECO:0000256" key="2">
    <source>
        <dbReference type="ARBA" id="ARBA00022829"/>
    </source>
</evidence>
<dbReference type="InterPro" id="IPR042501">
    <property type="entry name" value="MukB_hinge_sf"/>
</dbReference>
<dbReference type="PANTHER" id="PTHR42963:SF1">
    <property type="entry name" value="DUF4476 DOMAIN-CONTAINING PROTEIN"/>
    <property type="match status" value="1"/>
</dbReference>
<proteinExistence type="predicted"/>
<gene>
    <name evidence="8" type="primary">mukB</name>
    <name evidence="8" type="ORF">BA171_06160</name>
</gene>
<protein>
    <submittedName>
        <fullName evidence="8">Cell division protein MukB</fullName>
    </submittedName>
</protein>
<dbReference type="GO" id="GO:0009295">
    <property type="term" value="C:nucleoid"/>
    <property type="evidence" value="ECO:0007669"/>
    <property type="project" value="InterPro"/>
</dbReference>
<sequence>MTARGKFHSLTLINWNGFFAQTFDLDVLVTTLSGGNGAGKSTVMAAFVTALIPDLTLLHFRNTTEAGATTGSRDKGLHGKLKAGICYCVLDVSNSKQQRLLVGVRLQQVSGRDRKVDIKPFSIQGLSKDIKPTEILTERLVDRQARVISLIELKSRLEKQEGAEFKQFQSIMDYHSFMFDMGIIPKRMRSSADRSKFYRLIEASLYGGISTAITRSLRDYLLPENMGVRKAFQDMESALKENRMTLSAIRVTQSDRNLFKHLISEATSYVSADYMRHVNQRRVLIESALILRRDHQSCLKKWHSEQDLHQEMMQEWTGGSDLEAALEAEYQSANDRLNLVQTAAQQQKKIARYQDDLEELSSRLEEQHFIVEEAHLQRIGNETRFESAQKEVDCLKSQLADRQQALDLQQTRALQYQQAQEALARAQTLCQSDIHIDNLEKHLAIFQDKEKSGHAGFITNRTKVQISAAAKNQFEKAYQLLIKASGENVPRSQAWQKARELLRTWPYHQHLAQTQPSLKRHLSELEQRLEQQQNAERLFKAFCQRQKQDYSVENFPDLESEWDQTLLDLNQYKSSEVERRIQISQEQEQIKEKIKKLRIQAPIWIQAQDALNHLRNQSGEALKNSQQMMEYIQHQVENERKLSFERDHIAAQKQAINDQIHQLHHSGADSTQLQALAEHVSGVLLSEIYEDVSLEDAPYFSALYGPLRNAIVVPELCSIQKKLQNLQNIPEDVYFIEGDPNAFDESTFSVEEQKNAVLVKLAQRQWRYSCYPKVPVFGRAARENRLKELEVEHDLLTQTYSKLSFDLQKIQRTHEACHQFIGRHLSVAFDENPEEALQLLNARSREIDTLLHAQNDKVKDQQQQIDQIKTALSDLRQLLPLLPLLKENTLQELIQVAREELTKAEYAQRYLKQNGDHLAQLEPLLPILQTDPQQNEFLQKEYLQAQEKQSQVQQQLFSLKEVIQRRTHFGYEKASEIGIKNASMDDQLRECLLKAEQACLESREKLRDSQSEYIQYHQVLSSLKSAYDAKQDILKELEQELEALGVQVDSNAEIRAAADRDQRYAALSAHRLARRQLEKQLALFEIQLDHFKKKCMALQRDYRQIKTQVNQSKKSGCTVIRMVKDNQIEAKIHKREMAYMHSDELRSISDKALGSLRLAVSDNEHLRDLLRLSEDAQRPERKIQFYIAVYEHLQARIRQDIIQTADPLEAIEQMEVELARLTEELNLRQQTLAISSKGVANVIRKTIQREQNRIHMLNHGLKSVSFGQVKSVRLNIQFHKTHLSLLTALAEQEEKHQDLFGNPKLTFSEALAKLYQRLNPQIDIGQRLPQALGEELLDYRNYLSLEVEVNRGADGWQRAESGALSTGEAIGTGMSILVMVVQSWEEESQRLRGKNMVPCRLLFLDEAARLDAKSIATLFELCERLEMQLIIAAPENISPEKGTTYKLVRKIFQNNEHVHVVGLKGFAGENCPNAFDSSEKIKID</sequence>
<dbReference type="Gene3D" id="1.20.58.850">
    <property type="match status" value="2"/>
</dbReference>
<dbReference type="GO" id="GO:0007059">
    <property type="term" value="P:chromosome segregation"/>
    <property type="evidence" value="ECO:0007669"/>
    <property type="project" value="UniProtKB-KW"/>
</dbReference>
<evidence type="ECO:0000256" key="4">
    <source>
        <dbReference type="ARBA" id="ARBA00023125"/>
    </source>
</evidence>
<dbReference type="InterPro" id="IPR050308">
    <property type="entry name" value="MukB/SMC"/>
</dbReference>
<dbReference type="InterPro" id="IPR007406">
    <property type="entry name" value="MukB_N_dom"/>
</dbReference>
<dbReference type="Gene3D" id="3.30.70.3500">
    <property type="entry name" value="MukB, hinge domain"/>
    <property type="match status" value="1"/>
</dbReference>
<evidence type="ECO:0000259" key="6">
    <source>
        <dbReference type="Pfam" id="PF04310"/>
    </source>
</evidence>
<keyword evidence="3" id="KW-0226">DNA condensation</keyword>
<dbReference type="Pfam" id="PF13558">
    <property type="entry name" value="SbcC_Walker_B"/>
    <property type="match status" value="1"/>
</dbReference>
<dbReference type="GO" id="GO:0005737">
    <property type="term" value="C:cytoplasm"/>
    <property type="evidence" value="ECO:0007669"/>
    <property type="project" value="TreeGrafter"/>
</dbReference>
<dbReference type="GO" id="GO:0030261">
    <property type="term" value="P:chromosome condensation"/>
    <property type="evidence" value="ECO:0007669"/>
    <property type="project" value="UniProtKB-KW"/>
</dbReference>
<dbReference type="RefSeq" id="WP_095591377.1">
    <property type="nucleotide sequence ID" value="NZ_CP016303.1"/>
</dbReference>
<feature type="coiled-coil region" evidence="5">
    <location>
        <begin position="1020"/>
        <end position="1108"/>
    </location>
</feature>
<dbReference type="Proteomes" id="UP000216438">
    <property type="component" value="Chromosome"/>
</dbReference>
<accession>A0A249DYW4</accession>
<dbReference type="GO" id="GO:0051301">
    <property type="term" value="P:cell division"/>
    <property type="evidence" value="ECO:0007669"/>
    <property type="project" value="UniProtKB-KW"/>
</dbReference>
<dbReference type="NCBIfam" id="NF003422">
    <property type="entry name" value="PRK04863.1"/>
    <property type="match status" value="1"/>
</dbReference>
<dbReference type="GO" id="GO:0003677">
    <property type="term" value="F:DNA binding"/>
    <property type="evidence" value="ECO:0007669"/>
    <property type="project" value="UniProtKB-KW"/>
</dbReference>
<evidence type="ECO:0000313" key="8">
    <source>
        <dbReference type="EMBL" id="ASX26621.1"/>
    </source>
</evidence>
<keyword evidence="5" id="KW-0175">Coiled coil</keyword>
<dbReference type="GO" id="GO:0005524">
    <property type="term" value="F:ATP binding"/>
    <property type="evidence" value="ECO:0007669"/>
    <property type="project" value="InterPro"/>
</dbReference>
<dbReference type="SUPFAM" id="SSF52540">
    <property type="entry name" value="P-loop containing nucleoside triphosphate hydrolases"/>
    <property type="match status" value="2"/>
</dbReference>
<keyword evidence="1" id="KW-0963">Cytoplasm</keyword>
<feature type="coiled-coil region" evidence="5">
    <location>
        <begin position="323"/>
        <end position="405"/>
    </location>
</feature>
<dbReference type="Pfam" id="PF16330">
    <property type="entry name" value="MukB_hinge"/>
    <property type="match status" value="1"/>
</dbReference>
<dbReference type="InterPro" id="IPR032520">
    <property type="entry name" value="MukB_hinge"/>
</dbReference>
<feature type="domain" description="MukB N-terminal" evidence="6">
    <location>
        <begin position="3"/>
        <end position="227"/>
    </location>
</feature>
<feature type="domain" description="MukB hinge" evidence="7">
    <location>
        <begin position="645"/>
        <end position="809"/>
    </location>
</feature>
<reference evidence="9" key="1">
    <citation type="submission" date="2016-06" db="EMBL/GenBank/DDBJ databases">
        <authorList>
            <person name="Chen W."/>
            <person name="Hasegawa D.K."/>
        </authorList>
    </citation>
    <scope>NUCLEOTIDE SEQUENCE [LARGE SCALE GENOMIC DNA]</scope>
    <source>
        <strain evidence="9">MEAM1</strain>
    </source>
</reference>
<feature type="coiled-coil region" evidence="5">
    <location>
        <begin position="851"/>
        <end position="878"/>
    </location>
</feature>
<dbReference type="EMBL" id="CP016303">
    <property type="protein sequence ID" value="ASX26621.1"/>
    <property type="molecule type" value="Genomic_DNA"/>
</dbReference>
<name>A0A249DYW4_9ENTR</name>
<keyword evidence="2" id="KW-0159">Chromosome partition</keyword>
<dbReference type="PANTHER" id="PTHR42963">
    <property type="entry name" value="CHROMOSOME PARTITION PROTEIN MUKB"/>
    <property type="match status" value="1"/>
</dbReference>
<evidence type="ECO:0000259" key="7">
    <source>
        <dbReference type="Pfam" id="PF16330"/>
    </source>
</evidence>
<dbReference type="Gene3D" id="3.40.1140.10">
    <property type="match status" value="2"/>
</dbReference>
<keyword evidence="4" id="KW-0238">DNA-binding</keyword>
<keyword evidence="8" id="KW-0132">Cell division</keyword>
<evidence type="ECO:0000256" key="5">
    <source>
        <dbReference type="SAM" id="Coils"/>
    </source>
</evidence>
<organism evidence="8 9">
    <name type="scientific">Candidatus Hamiltonella defensa</name>
    <name type="common">Bemisia tabaci</name>
    <dbReference type="NCBI Taxonomy" id="672795"/>
    <lineage>
        <taxon>Bacteria</taxon>
        <taxon>Pseudomonadati</taxon>
        <taxon>Pseudomonadota</taxon>
        <taxon>Gammaproteobacteria</taxon>
        <taxon>Enterobacterales</taxon>
        <taxon>Enterobacteriaceae</taxon>
        <taxon>aphid secondary symbionts</taxon>
        <taxon>Candidatus Williamhamiltonella</taxon>
    </lineage>
</organism>
<evidence type="ECO:0000313" key="9">
    <source>
        <dbReference type="Proteomes" id="UP000216438"/>
    </source>
</evidence>
<reference evidence="8 9" key="2">
    <citation type="submission" date="2017-09" db="EMBL/GenBank/DDBJ databases">
        <title>The genome of whitefly Bemisia tabaci, a global crop pest, provides novel insights into virus transmission, host adaptation and insecticide resistance.</title>
        <authorList>
            <person name="Kaur N."/>
            <person name="Kliot A."/>
            <person name="Pinheiro P.V."/>
            <person name="Luan J."/>
            <person name="Zheng Y."/>
            <person name="Liu W."/>
            <person name="Sun H."/>
            <person name="Yang X."/>
            <person name="Xu Y."/>
            <person name="Luo Y."/>
            <person name="Kruse A."/>
            <person name="Fisher T.W."/>
            <person name="Nelson D.R."/>
            <person name="Elimelech M."/>
            <person name="MacCoss M."/>
            <person name="Johnson R."/>
            <person name="Cohen E."/>
            <person name="Hunter W.B."/>
            <person name="Brown J.K."/>
            <person name="Jander G."/>
            <person name="Cilia M."/>
            <person name="Douglas A.E."/>
            <person name="Ghanim M."/>
            <person name="Simmons A.M."/>
            <person name="Wintermantel W.M."/>
            <person name="Ling K.-S."/>
            <person name="Fei Z."/>
        </authorList>
    </citation>
    <scope>NUCLEOTIDE SEQUENCE [LARGE SCALE GENOMIC DNA]</scope>
    <source>
        <strain evidence="8 9">MEAM1</strain>
    </source>
</reference>
<evidence type="ECO:0000256" key="1">
    <source>
        <dbReference type="ARBA" id="ARBA00022490"/>
    </source>
</evidence>
<dbReference type="Pfam" id="PF04310">
    <property type="entry name" value="MukB"/>
    <property type="match status" value="1"/>
</dbReference>